<proteinExistence type="predicted"/>
<reference evidence="1" key="1">
    <citation type="submission" date="2015-11" db="EMBL/GenBank/DDBJ databases">
        <title>De novo transcriptome assembly of four potential Pierce s Disease insect vectors from Arizona vineyards.</title>
        <authorList>
            <person name="Tassone E.E."/>
        </authorList>
    </citation>
    <scope>NUCLEOTIDE SEQUENCE</scope>
</reference>
<dbReference type="EMBL" id="GECU01031086">
    <property type="protein sequence ID" value="JAS76620.1"/>
    <property type="molecule type" value="Transcribed_RNA"/>
</dbReference>
<protein>
    <submittedName>
        <fullName evidence="1">Uncharacterized protein</fullName>
    </submittedName>
</protein>
<organism evidence="1">
    <name type="scientific">Homalodisca liturata</name>
    <dbReference type="NCBI Taxonomy" id="320908"/>
    <lineage>
        <taxon>Eukaryota</taxon>
        <taxon>Metazoa</taxon>
        <taxon>Ecdysozoa</taxon>
        <taxon>Arthropoda</taxon>
        <taxon>Hexapoda</taxon>
        <taxon>Insecta</taxon>
        <taxon>Pterygota</taxon>
        <taxon>Neoptera</taxon>
        <taxon>Paraneoptera</taxon>
        <taxon>Hemiptera</taxon>
        <taxon>Auchenorrhyncha</taxon>
        <taxon>Membracoidea</taxon>
        <taxon>Cicadellidae</taxon>
        <taxon>Cicadellinae</taxon>
        <taxon>Proconiini</taxon>
        <taxon>Homalodisca</taxon>
    </lineage>
</organism>
<feature type="non-terminal residue" evidence="1">
    <location>
        <position position="1"/>
    </location>
</feature>
<gene>
    <name evidence="1" type="ORF">g.58625</name>
</gene>
<sequence>VARGKALHDARNDGPNARIKQVCQQLGRVVPDPDDIFVKKAVDGQGNILANAGILQKLEHQRRVEGRAVKDDKVVEGNGGIVFNRRGFVGERGTEELKVL</sequence>
<accession>A0A1B6HPL4</accession>
<evidence type="ECO:0000313" key="1">
    <source>
        <dbReference type="EMBL" id="JAS76620.1"/>
    </source>
</evidence>
<name>A0A1B6HPL4_9HEMI</name>
<feature type="non-terminal residue" evidence="1">
    <location>
        <position position="100"/>
    </location>
</feature>
<dbReference type="AlphaFoldDB" id="A0A1B6HPL4"/>